<accession>A0ABS3T6L5</accession>
<name>A0ABS3T6L5_9BACT</name>
<keyword evidence="3" id="KW-1185">Reference proteome</keyword>
<sequence>MASNLDYLNPNLLPLEEKLNAYLEAEQEFRRAATQATNLPIDHAAAPGPNDSFEQRPATGSFDQETNEVQQALDNTRADLDALRREIVEMLPVRDEFIKVNLGYGPSRVGAFRLPSSATNTPEYELRIVH</sequence>
<dbReference type="RefSeq" id="WP_208306054.1">
    <property type="nucleotide sequence ID" value="NZ_JAGETX010000001.1"/>
</dbReference>
<proteinExistence type="predicted"/>
<feature type="region of interest" description="Disordered" evidence="1">
    <location>
        <begin position="41"/>
        <end position="68"/>
    </location>
</feature>
<evidence type="ECO:0000256" key="1">
    <source>
        <dbReference type="SAM" id="MobiDB-lite"/>
    </source>
</evidence>
<dbReference type="EMBL" id="JAGETX010000001">
    <property type="protein sequence ID" value="MBO3269291.1"/>
    <property type="molecule type" value="Genomic_DNA"/>
</dbReference>
<protein>
    <submittedName>
        <fullName evidence="2">Uncharacterized protein</fullName>
    </submittedName>
</protein>
<organism evidence="2 3">
    <name type="scientific">Hymenobacter defluvii</name>
    <dbReference type="NCBI Taxonomy" id="2054411"/>
    <lineage>
        <taxon>Bacteria</taxon>
        <taxon>Pseudomonadati</taxon>
        <taxon>Bacteroidota</taxon>
        <taxon>Cytophagia</taxon>
        <taxon>Cytophagales</taxon>
        <taxon>Hymenobacteraceae</taxon>
        <taxon>Hymenobacter</taxon>
    </lineage>
</organism>
<comment type="caution">
    <text evidence="2">The sequence shown here is derived from an EMBL/GenBank/DDBJ whole genome shotgun (WGS) entry which is preliminary data.</text>
</comment>
<evidence type="ECO:0000313" key="3">
    <source>
        <dbReference type="Proteomes" id="UP000670527"/>
    </source>
</evidence>
<reference evidence="2 3" key="1">
    <citation type="submission" date="2021-03" db="EMBL/GenBank/DDBJ databases">
        <authorList>
            <person name="Kim M.K."/>
        </authorList>
    </citation>
    <scope>NUCLEOTIDE SEQUENCE [LARGE SCALE GENOMIC DNA]</scope>
    <source>
        <strain evidence="2 3">BT507</strain>
    </source>
</reference>
<gene>
    <name evidence="2" type="ORF">J4D97_01410</name>
</gene>
<dbReference type="Proteomes" id="UP000670527">
    <property type="component" value="Unassembled WGS sequence"/>
</dbReference>
<evidence type="ECO:0000313" key="2">
    <source>
        <dbReference type="EMBL" id="MBO3269291.1"/>
    </source>
</evidence>